<accession>A0A1S7NKZ7</accession>
<dbReference type="AlphaFoldDB" id="A0A1S7NKZ7"/>
<proteinExistence type="predicted"/>
<keyword evidence="2" id="KW-1185">Reference proteome</keyword>
<reference evidence="2" key="1">
    <citation type="submission" date="2016-01" db="EMBL/GenBank/DDBJ databases">
        <authorList>
            <person name="Regsiter A."/>
            <person name="william w."/>
        </authorList>
    </citation>
    <scope>NUCLEOTIDE SEQUENCE [LARGE SCALE GENOMIC DNA]</scope>
    <source>
        <strain evidence="2">CFBP 6623</strain>
    </source>
</reference>
<dbReference type="Proteomes" id="UP000191988">
    <property type="component" value="Unassembled WGS sequence"/>
</dbReference>
<protein>
    <submittedName>
        <fullName evidence="1">Uncharacterized protein</fullName>
    </submittedName>
</protein>
<organism evidence="1 2">
    <name type="scientific">Agrobacterium tomkonis CFBP 6623</name>
    <dbReference type="NCBI Taxonomy" id="1183432"/>
    <lineage>
        <taxon>Bacteria</taxon>
        <taxon>Pseudomonadati</taxon>
        <taxon>Pseudomonadota</taxon>
        <taxon>Alphaproteobacteria</taxon>
        <taxon>Hyphomicrobiales</taxon>
        <taxon>Rhizobiaceae</taxon>
        <taxon>Rhizobium/Agrobacterium group</taxon>
        <taxon>Agrobacterium</taxon>
        <taxon>Agrobacterium tumefaciens complex</taxon>
    </lineage>
</organism>
<evidence type="ECO:0000313" key="2">
    <source>
        <dbReference type="Proteomes" id="UP000191988"/>
    </source>
</evidence>
<sequence length="59" mass="6813">MNGPSKRSKHVTQNYAVVCDNDMRKNRDLKQKQPIWKSRPALSNRKNAPAGRRIYLTAC</sequence>
<evidence type="ECO:0000313" key="1">
    <source>
        <dbReference type="EMBL" id="CUX08558.1"/>
    </source>
</evidence>
<gene>
    <name evidence="1" type="ORF">AGR3A_Cc10116</name>
</gene>
<name>A0A1S7NKZ7_9HYPH</name>
<dbReference type="EMBL" id="FBWK01000001">
    <property type="protein sequence ID" value="CUX08558.1"/>
    <property type="molecule type" value="Genomic_DNA"/>
</dbReference>